<dbReference type="AlphaFoldDB" id="A0A319BI58"/>
<dbReference type="GeneID" id="37208457"/>
<feature type="domain" description="Heterokaryon incompatibility" evidence="1">
    <location>
        <begin position="252"/>
        <end position="398"/>
    </location>
</feature>
<gene>
    <name evidence="2" type="ORF">BO88DRAFT_361075</name>
</gene>
<dbReference type="Proteomes" id="UP000248405">
    <property type="component" value="Unassembled WGS sequence"/>
</dbReference>
<dbReference type="InterPro" id="IPR010730">
    <property type="entry name" value="HET"/>
</dbReference>
<evidence type="ECO:0000313" key="3">
    <source>
        <dbReference type="Proteomes" id="UP000248405"/>
    </source>
</evidence>
<reference evidence="2" key="1">
    <citation type="submission" date="2016-12" db="EMBL/GenBank/DDBJ databases">
        <title>The genomes of Aspergillus section Nigri reveals drivers in fungal speciation.</title>
        <authorList>
            <consortium name="DOE Joint Genome Institute"/>
            <person name="Vesth T.C."/>
            <person name="Nybo J."/>
            <person name="Theobald S."/>
            <person name="Brandl J."/>
            <person name="Frisvad J.C."/>
            <person name="Nielsen K.F."/>
            <person name="Lyhne E.K."/>
            <person name="Kogle M.E."/>
            <person name="Kuo A."/>
            <person name="Riley R."/>
            <person name="Clum A."/>
            <person name="Nolan M."/>
            <person name="Lipzen A."/>
            <person name="Salamov A."/>
            <person name="Henrissat B."/>
            <person name="Wiebenga A."/>
            <person name="De Vries R.P."/>
            <person name="Grigoriev I.V."/>
            <person name="Mortensen U.H."/>
            <person name="Andersen M.R."/>
            <person name="Baker S.E."/>
        </authorList>
    </citation>
    <scope>NUCLEOTIDE SEQUENCE [LARGE SCALE GENOMIC DNA]</scope>
    <source>
        <strain evidence="2">CBS 113365</strain>
    </source>
</reference>
<organism evidence="2 3">
    <name type="scientific">Aspergillus vadensis (strain CBS 113365 / IMI 142717 / IBT 24658)</name>
    <dbReference type="NCBI Taxonomy" id="1448311"/>
    <lineage>
        <taxon>Eukaryota</taxon>
        <taxon>Fungi</taxon>
        <taxon>Dikarya</taxon>
        <taxon>Ascomycota</taxon>
        <taxon>Pezizomycotina</taxon>
        <taxon>Eurotiomycetes</taxon>
        <taxon>Eurotiomycetidae</taxon>
        <taxon>Eurotiales</taxon>
        <taxon>Aspergillaceae</taxon>
        <taxon>Aspergillus</taxon>
        <taxon>Aspergillus subgen. Circumdati</taxon>
    </lineage>
</organism>
<name>A0A319BI58_ASPVC</name>
<dbReference type="PANTHER" id="PTHR33112">
    <property type="entry name" value="DOMAIN PROTEIN, PUTATIVE-RELATED"/>
    <property type="match status" value="1"/>
</dbReference>
<accession>A0A319BI58</accession>
<dbReference type="EMBL" id="KZ821618">
    <property type="protein sequence ID" value="PYH71629.1"/>
    <property type="molecule type" value="Genomic_DNA"/>
</dbReference>
<evidence type="ECO:0000313" key="2">
    <source>
        <dbReference type="EMBL" id="PYH71629.1"/>
    </source>
</evidence>
<dbReference type="OrthoDB" id="2958217at2759"/>
<dbReference type="PANTHER" id="PTHR33112:SF1">
    <property type="entry name" value="HETEROKARYON INCOMPATIBILITY DOMAIN-CONTAINING PROTEIN"/>
    <property type="match status" value="1"/>
</dbReference>
<protein>
    <submittedName>
        <fullName evidence="2">HET-domain-containing protein</fullName>
    </submittedName>
</protein>
<dbReference type="RefSeq" id="XP_025565423.1">
    <property type="nucleotide sequence ID" value="XM_025703865.1"/>
</dbReference>
<sequence>MSRLLRGLSCRIGITGKNRDANHSGVDVARTCSLCLCFIRVHLHNRDLFNWQHNRKFSDLRHSHFHEPCARCDDVSDISLCDVCKHLRLCHLRHKRELVEFKVDLGELQDVHQRSESCVLCRMIVQECLEECNPESHCSLELDFDLEYKDIDLNIQVRTGDDIRGSFGGVFDSSQAVVCALAKRTIWQQPMVNWSTVHTWLRQCDIKHYKKHHQRHGEISCDNGPLKTPPRGFRVIDTKRGCVVMAPPACRYATLSYVWGGTADNYALATTSNIRTLEEEGYLFKQPLPATIRDSIRACIELKIRYLWIDRLCIVQDDTAAVKDSQINAMGDIYSHSYLTLVDLEGANMDHGLPGVSQARVVRMTYKIPGMNLRIIDEEYPKLVKKSKWNSRGWIFQEAMLSPRMLMFANVGVYFECSQGYQEDRFARRPKLKYIMMSLLFNKIKRYHRIVQDFTSRDLTFSADILKALSGVMHWKFGTEHYFGLPHSEFLGGMLWSPRGLSALETPEVRSTETGDIFPTWSWSSVIAPVEVYSGAGRGSFVGPGIMLGAWGIPSSKTKKLVRIIPSHNPRPSWYEKPQSYEGIGIALMWKEGCFPKPSPSMLNISTTWKNLLALIMSRWASANKLFEEALGIASSSGKMHFERMSCLFYMENADQPGALLSHTQSIHAQIVKRGDQECPSPAIEGYVHLILHSISEIEVDLWIRPNPLHWQFLDHDYSTDHGTKLDVLALSMMCEECATYVCPDEWGLWYDSEGSFLGSDERTMVKFVVNVLIVETRDGLSRRVAIGAVELHDWIAASPEYRNFTLV</sequence>
<evidence type="ECO:0000259" key="1">
    <source>
        <dbReference type="Pfam" id="PF06985"/>
    </source>
</evidence>
<dbReference type="Pfam" id="PF06985">
    <property type="entry name" value="HET"/>
    <property type="match status" value="1"/>
</dbReference>
<keyword evidence="3" id="KW-1185">Reference proteome</keyword>
<proteinExistence type="predicted"/>